<keyword evidence="5 6" id="KW-0687">Ribonucleoprotein</keyword>
<sequence>MGIIIKPIVTEKQTAITEKMANRYGFRVSPDANKLEIKKAIEDMYNVTVVDVNTINYAGKLKSRYTKSGVINGKQASFKKAIVTLKEGETIDFFSNI</sequence>
<evidence type="ECO:0000256" key="6">
    <source>
        <dbReference type="HAMAP-Rule" id="MF_01369"/>
    </source>
</evidence>
<keyword evidence="9" id="KW-1185">Reference proteome</keyword>
<dbReference type="InterPro" id="IPR012678">
    <property type="entry name" value="Ribosomal_uL23/eL15/eS24_sf"/>
</dbReference>
<dbReference type="EMBL" id="FUYQ01000004">
    <property type="protein sequence ID" value="SKB38042.1"/>
    <property type="molecule type" value="Genomic_DNA"/>
</dbReference>
<dbReference type="AlphaFoldDB" id="A0A1T5ASS5"/>
<dbReference type="SUPFAM" id="SSF54189">
    <property type="entry name" value="Ribosomal proteins S24e, L23 and L15e"/>
    <property type="match status" value="1"/>
</dbReference>
<dbReference type="RefSeq" id="WP_068182259.1">
    <property type="nucleotide sequence ID" value="NZ_FUYQ01000004.1"/>
</dbReference>
<comment type="subunit">
    <text evidence="6">Part of the 50S ribosomal subunit. Contacts protein L29, and trigger factor when it is bound to the ribosome.</text>
</comment>
<dbReference type="PROSITE" id="PS00050">
    <property type="entry name" value="RIBOSOMAL_L23"/>
    <property type="match status" value="1"/>
</dbReference>
<keyword evidence="2 6" id="KW-0699">rRNA-binding</keyword>
<keyword evidence="4 6" id="KW-0689">Ribosomal protein</keyword>
<dbReference type="InterPro" id="IPR001014">
    <property type="entry name" value="Ribosomal_uL23_CS"/>
</dbReference>
<dbReference type="GO" id="GO:1990904">
    <property type="term" value="C:ribonucleoprotein complex"/>
    <property type="evidence" value="ECO:0007669"/>
    <property type="project" value="UniProtKB-KW"/>
</dbReference>
<dbReference type="Pfam" id="PF00276">
    <property type="entry name" value="Ribosomal_L23"/>
    <property type="match status" value="1"/>
</dbReference>
<evidence type="ECO:0000313" key="8">
    <source>
        <dbReference type="EMBL" id="SKB38042.1"/>
    </source>
</evidence>
<dbReference type="InterPro" id="IPR012677">
    <property type="entry name" value="Nucleotide-bd_a/b_plait_sf"/>
</dbReference>
<gene>
    <name evidence="6" type="primary">rplW</name>
    <name evidence="8" type="ORF">SAMN05660349_00868</name>
</gene>
<dbReference type="PANTHER" id="PTHR12059">
    <property type="entry name" value="RIBOSOMAL PROTEIN L23-RELATED"/>
    <property type="match status" value="1"/>
</dbReference>
<dbReference type="GO" id="GO:0003735">
    <property type="term" value="F:structural constituent of ribosome"/>
    <property type="evidence" value="ECO:0007669"/>
    <property type="project" value="InterPro"/>
</dbReference>
<comment type="function">
    <text evidence="6">One of the early assembly proteins it binds 23S rRNA. One of the proteins that surrounds the polypeptide exit tunnel on the outside of the ribosome. Forms the main docking site for trigger factor binding to the ribosome.</text>
</comment>
<dbReference type="Proteomes" id="UP000190852">
    <property type="component" value="Unassembled WGS sequence"/>
</dbReference>
<evidence type="ECO:0000256" key="7">
    <source>
        <dbReference type="RuleBase" id="RU003934"/>
    </source>
</evidence>
<accession>A0A1T5ASS5</accession>
<comment type="similarity">
    <text evidence="1 6 7">Belongs to the universal ribosomal protein uL23 family.</text>
</comment>
<dbReference type="PANTHER" id="PTHR12059:SF5">
    <property type="entry name" value="LARGE RIBOSOMAL SUBUNIT PROTEIN UL23M"/>
    <property type="match status" value="1"/>
</dbReference>
<organism evidence="8 9">
    <name type="scientific">Parabacteroides chartae</name>
    <dbReference type="NCBI Taxonomy" id="1037355"/>
    <lineage>
        <taxon>Bacteria</taxon>
        <taxon>Pseudomonadati</taxon>
        <taxon>Bacteroidota</taxon>
        <taxon>Bacteroidia</taxon>
        <taxon>Bacteroidales</taxon>
        <taxon>Tannerellaceae</taxon>
        <taxon>Parabacteroides</taxon>
    </lineage>
</organism>
<keyword evidence="3 6" id="KW-0694">RNA-binding</keyword>
<evidence type="ECO:0000256" key="4">
    <source>
        <dbReference type="ARBA" id="ARBA00022980"/>
    </source>
</evidence>
<dbReference type="NCBIfam" id="NF004363">
    <property type="entry name" value="PRK05738.2-4"/>
    <property type="match status" value="1"/>
</dbReference>
<proteinExistence type="inferred from homology"/>
<dbReference type="HAMAP" id="MF_01369_B">
    <property type="entry name" value="Ribosomal_uL23_B"/>
    <property type="match status" value="1"/>
</dbReference>
<name>A0A1T5ASS5_9BACT</name>
<dbReference type="GO" id="GO:0005840">
    <property type="term" value="C:ribosome"/>
    <property type="evidence" value="ECO:0007669"/>
    <property type="project" value="UniProtKB-KW"/>
</dbReference>
<protein>
    <recommendedName>
        <fullName evidence="6">Large ribosomal subunit protein uL23</fullName>
    </recommendedName>
</protein>
<reference evidence="9" key="1">
    <citation type="submission" date="2017-02" db="EMBL/GenBank/DDBJ databases">
        <authorList>
            <person name="Varghese N."/>
            <person name="Submissions S."/>
        </authorList>
    </citation>
    <scope>NUCLEOTIDE SEQUENCE [LARGE SCALE GENOMIC DNA]</scope>
    <source>
        <strain evidence="9">DSM 24967</strain>
    </source>
</reference>
<dbReference type="GO" id="GO:0019843">
    <property type="term" value="F:rRNA binding"/>
    <property type="evidence" value="ECO:0007669"/>
    <property type="project" value="UniProtKB-UniRule"/>
</dbReference>
<dbReference type="GO" id="GO:0006412">
    <property type="term" value="P:translation"/>
    <property type="evidence" value="ECO:0007669"/>
    <property type="project" value="UniProtKB-UniRule"/>
</dbReference>
<dbReference type="InterPro" id="IPR013025">
    <property type="entry name" value="Ribosomal_uL23-like"/>
</dbReference>
<evidence type="ECO:0000256" key="5">
    <source>
        <dbReference type="ARBA" id="ARBA00023274"/>
    </source>
</evidence>
<evidence type="ECO:0000256" key="2">
    <source>
        <dbReference type="ARBA" id="ARBA00022730"/>
    </source>
</evidence>
<evidence type="ECO:0000256" key="1">
    <source>
        <dbReference type="ARBA" id="ARBA00006700"/>
    </source>
</evidence>
<evidence type="ECO:0000313" key="9">
    <source>
        <dbReference type="Proteomes" id="UP000190852"/>
    </source>
</evidence>
<evidence type="ECO:0000256" key="3">
    <source>
        <dbReference type="ARBA" id="ARBA00022884"/>
    </source>
</evidence>
<dbReference type="Gene3D" id="3.30.70.330">
    <property type="match status" value="1"/>
</dbReference>